<organism evidence="2">
    <name type="scientific">Saccharum officinarum</name>
    <name type="common">Sugarcane</name>
    <dbReference type="NCBI Taxonomy" id="4547"/>
    <lineage>
        <taxon>Eukaryota</taxon>
        <taxon>Viridiplantae</taxon>
        <taxon>Streptophyta</taxon>
        <taxon>Embryophyta</taxon>
        <taxon>Tracheophyta</taxon>
        <taxon>Spermatophyta</taxon>
        <taxon>Magnoliopsida</taxon>
        <taxon>Liliopsida</taxon>
        <taxon>Poales</taxon>
        <taxon>Poaceae</taxon>
        <taxon>PACMAD clade</taxon>
        <taxon>Panicoideae</taxon>
        <taxon>Andropogonodae</taxon>
        <taxon>Andropogoneae</taxon>
        <taxon>Saccharinae</taxon>
        <taxon>Saccharum</taxon>
        <taxon>Saccharum officinarum species complex</taxon>
    </lineage>
</organism>
<proteinExistence type="predicted"/>
<reference evidence="2" key="1">
    <citation type="submission" date="2018-04" db="EMBL/GenBank/DDBJ databases">
        <title>Comparative Analysis of Homologous Sequences of Saccharum officinarum and Saccharum spontaneum Reveals Independent Polyploidization Events.</title>
        <authorList>
            <person name="Sharma A."/>
            <person name="Song J."/>
            <person name="Lin Q."/>
            <person name="Singh R."/>
            <person name="Ramos N."/>
            <person name="Wang K."/>
            <person name="Zhang J."/>
            <person name="Ming R."/>
            <person name="Yu Q."/>
        </authorList>
    </citation>
    <scope>NUCLEOTIDE SEQUENCE</scope>
</reference>
<evidence type="ECO:0000256" key="1">
    <source>
        <dbReference type="SAM" id="MobiDB-lite"/>
    </source>
</evidence>
<sequence length="185" mass="19228">MSVGTVRQAAGAGQWHKRIRSDLDGLTSCRIPTKVIASSSTRGDAYPRRRPCTGTRASSPAPRAPCLCSRVSGGSGHCQGADTILDDVAGCFVFHSGSSTPAGAAERVHAGVRAGPSNLCAVARNPGEGGQEEALHLRSRAGASGRSRSTRADLNGLDGYYPIQTNPSWHSDTVSLWDGFRVGPG</sequence>
<gene>
    <name evidence="2" type="ORF">SO37C23_000002</name>
</gene>
<feature type="region of interest" description="Disordered" evidence="1">
    <location>
        <begin position="40"/>
        <end position="63"/>
    </location>
</feature>
<name>A0A678T519_SACOF</name>
<dbReference type="AlphaFoldDB" id="A0A678T519"/>
<evidence type="ECO:0000313" key="2">
    <source>
        <dbReference type="EMBL" id="AWA44813.1"/>
    </source>
</evidence>
<dbReference type="EMBL" id="MH182524">
    <property type="protein sequence ID" value="AWA44813.1"/>
    <property type="molecule type" value="Genomic_DNA"/>
</dbReference>
<protein>
    <submittedName>
        <fullName evidence="2">Uncharacterized protein</fullName>
    </submittedName>
</protein>
<accession>A0A678T519</accession>